<feature type="transmembrane region" description="Helical" evidence="1">
    <location>
        <begin position="63"/>
        <end position="82"/>
    </location>
</feature>
<dbReference type="Proteomes" id="UP000177941">
    <property type="component" value="Unassembled WGS sequence"/>
</dbReference>
<name>A0A1G1XA02_9BACT</name>
<comment type="caution">
    <text evidence="2">The sequence shown here is derived from an EMBL/GenBank/DDBJ whole genome shotgun (WGS) entry which is preliminary data.</text>
</comment>
<feature type="transmembrane region" description="Helical" evidence="1">
    <location>
        <begin position="414"/>
        <end position="437"/>
    </location>
</feature>
<keyword evidence="1" id="KW-0472">Membrane</keyword>
<keyword evidence="1" id="KW-1133">Transmembrane helix</keyword>
<dbReference type="AlphaFoldDB" id="A0A1G1XA02"/>
<proteinExistence type="predicted"/>
<sequence length="617" mass="68709">MIYQWLIATITLLIPALAGIITVIRMRISSETTTHIAIGSMLGIAAFGTFLYYIAHIIPLHPIIIWITLLGFMCEGIALLLFHRNTNTRTSTDWHAAFILLLASILFAIIGSKLLIERPDGLYTGIINAYGDIGWHTALIMELADTKKLPVQDPIFAGTNLTYPFLSNFISSAMILIGSSIAPSMNLPAMFLIPLIILLLYHFGKLYGRSRGAGILVLLLFLFGGATFGWTRIFTDAQQSNGGLIHFFTHLPNRDYSGVGGDAAGFNFLNPTTSLLLPQRAMLFGLPIVLCTLILLHPTNIKRKHAPIIAGILAGMLPLFHAHACIALAAGIVALIITNPIKKYWVHFFIPALLLGIPELFFYAHGSASSGSFLRLAPGWMKEDHNFFLFWLQNTGIFIPASILLFFTKLKNHVKALAIAGSFLFAAANIFLFAPWAWDNFKILVFWLLFILPGIAWLFMNLWNMRNRAIYLRPILIIFLLLQTGSGVLDIWKLSLPTATTWQEWDRAAMVFAQYMKGYVPPQTPIATASVHNSPAVLAGKLLFLGYPAHIWSHGVSPWVREAEIKEFYTGSSQTIANKTPQYILVGPQELAAFPNLQIQPRWKKIAQYGAYSLFRQ</sequence>
<evidence type="ECO:0008006" key="4">
    <source>
        <dbReference type="Google" id="ProtNLM"/>
    </source>
</evidence>
<evidence type="ECO:0000313" key="3">
    <source>
        <dbReference type="Proteomes" id="UP000177941"/>
    </source>
</evidence>
<accession>A0A1G1XA02</accession>
<keyword evidence="1" id="KW-0812">Transmembrane</keyword>
<feature type="transmembrane region" description="Helical" evidence="1">
    <location>
        <begin position="308"/>
        <end position="338"/>
    </location>
</feature>
<feature type="transmembrane region" description="Helical" evidence="1">
    <location>
        <begin position="6"/>
        <end position="24"/>
    </location>
</feature>
<dbReference type="EMBL" id="MHHS01000030">
    <property type="protein sequence ID" value="OGY36706.1"/>
    <property type="molecule type" value="Genomic_DNA"/>
</dbReference>
<feature type="transmembrane region" description="Helical" evidence="1">
    <location>
        <begin position="444"/>
        <end position="464"/>
    </location>
</feature>
<evidence type="ECO:0000256" key="1">
    <source>
        <dbReference type="SAM" id="Phobius"/>
    </source>
</evidence>
<feature type="transmembrane region" description="Helical" evidence="1">
    <location>
        <begin position="215"/>
        <end position="234"/>
    </location>
</feature>
<feature type="transmembrane region" description="Helical" evidence="1">
    <location>
        <begin position="387"/>
        <end position="408"/>
    </location>
</feature>
<gene>
    <name evidence="2" type="ORF">A3E36_03980</name>
</gene>
<feature type="transmembrane region" description="Helical" evidence="1">
    <location>
        <begin position="161"/>
        <end position="181"/>
    </location>
</feature>
<feature type="transmembrane region" description="Helical" evidence="1">
    <location>
        <begin position="470"/>
        <end position="492"/>
    </location>
</feature>
<feature type="transmembrane region" description="Helical" evidence="1">
    <location>
        <begin position="187"/>
        <end position="203"/>
    </location>
</feature>
<feature type="transmembrane region" description="Helical" evidence="1">
    <location>
        <begin position="277"/>
        <end position="296"/>
    </location>
</feature>
<feature type="transmembrane region" description="Helical" evidence="1">
    <location>
        <begin position="94"/>
        <end position="116"/>
    </location>
</feature>
<reference evidence="2 3" key="1">
    <citation type="journal article" date="2016" name="Nat. Commun.">
        <title>Thousands of microbial genomes shed light on interconnected biogeochemical processes in an aquifer system.</title>
        <authorList>
            <person name="Anantharaman K."/>
            <person name="Brown C.T."/>
            <person name="Hug L.A."/>
            <person name="Sharon I."/>
            <person name="Castelle C.J."/>
            <person name="Probst A.J."/>
            <person name="Thomas B.C."/>
            <person name="Singh A."/>
            <person name="Wilkins M.J."/>
            <person name="Karaoz U."/>
            <person name="Brodie E.L."/>
            <person name="Williams K.H."/>
            <person name="Hubbard S.S."/>
            <person name="Banfield J.F."/>
        </authorList>
    </citation>
    <scope>NUCLEOTIDE SEQUENCE [LARGE SCALE GENOMIC DNA]</scope>
</reference>
<feature type="transmembrane region" description="Helical" evidence="1">
    <location>
        <begin position="344"/>
        <end position="366"/>
    </location>
</feature>
<evidence type="ECO:0000313" key="2">
    <source>
        <dbReference type="EMBL" id="OGY36706.1"/>
    </source>
</evidence>
<feature type="transmembrane region" description="Helical" evidence="1">
    <location>
        <begin position="36"/>
        <end position="57"/>
    </location>
</feature>
<protein>
    <recommendedName>
        <fullName evidence="4">Glycosyltransferase RgtA/B/C/D-like domain-containing protein</fullName>
    </recommendedName>
</protein>
<organism evidence="2 3">
    <name type="scientific">Candidatus Andersenbacteria bacterium RIFCSPHIGHO2_12_FULL_45_11b</name>
    <dbReference type="NCBI Taxonomy" id="1797282"/>
    <lineage>
        <taxon>Bacteria</taxon>
        <taxon>Candidatus Anderseniibacteriota</taxon>
    </lineage>
</organism>